<evidence type="ECO:0000256" key="4">
    <source>
        <dbReference type="ARBA" id="ARBA00022801"/>
    </source>
</evidence>
<keyword evidence="7" id="KW-0106">Calcium</keyword>
<evidence type="ECO:0000313" key="12">
    <source>
        <dbReference type="Proteomes" id="UP000249619"/>
    </source>
</evidence>
<evidence type="ECO:0000256" key="9">
    <source>
        <dbReference type="RuleBase" id="RU361193"/>
    </source>
</evidence>
<dbReference type="Gene3D" id="1.50.10.10">
    <property type="match status" value="1"/>
</dbReference>
<organism evidence="11 12">
    <name type="scientific">Stemphylium lycopersici</name>
    <name type="common">Tomato gray leaf spot disease fungus</name>
    <name type="synonym">Thyrospora lycopersici</name>
    <dbReference type="NCBI Taxonomy" id="183478"/>
    <lineage>
        <taxon>Eukaryota</taxon>
        <taxon>Fungi</taxon>
        <taxon>Dikarya</taxon>
        <taxon>Ascomycota</taxon>
        <taxon>Pezizomycotina</taxon>
        <taxon>Dothideomycetes</taxon>
        <taxon>Pleosporomycetidae</taxon>
        <taxon>Pleosporales</taxon>
        <taxon>Pleosporineae</taxon>
        <taxon>Pleosporaceae</taxon>
        <taxon>Stemphylium</taxon>
    </lineage>
</organism>
<comment type="similarity">
    <text evidence="3 9">Belongs to the glycosyl hydrolase 47 family.</text>
</comment>
<dbReference type="Pfam" id="PF01532">
    <property type="entry name" value="Glyco_hydro_47"/>
    <property type="match status" value="1"/>
</dbReference>
<dbReference type="GO" id="GO:0005509">
    <property type="term" value="F:calcium ion binding"/>
    <property type="evidence" value="ECO:0007669"/>
    <property type="project" value="InterPro"/>
</dbReference>
<evidence type="ECO:0000256" key="7">
    <source>
        <dbReference type="PIRSR" id="PIRSR601382-2"/>
    </source>
</evidence>
<evidence type="ECO:0000256" key="1">
    <source>
        <dbReference type="ARBA" id="ARBA00001913"/>
    </source>
</evidence>
<dbReference type="GO" id="GO:0016020">
    <property type="term" value="C:membrane"/>
    <property type="evidence" value="ECO:0007669"/>
    <property type="project" value="InterPro"/>
</dbReference>
<evidence type="ECO:0000256" key="2">
    <source>
        <dbReference type="ARBA" id="ARBA00004922"/>
    </source>
</evidence>
<gene>
    <name evidence="11" type="ORF">DDE83_005924</name>
</gene>
<evidence type="ECO:0000256" key="8">
    <source>
        <dbReference type="PIRSR" id="PIRSR601382-3"/>
    </source>
</evidence>
<dbReference type="GO" id="GO:0004571">
    <property type="term" value="F:mannosyl-oligosaccharide 1,2-alpha-mannosidase activity"/>
    <property type="evidence" value="ECO:0007669"/>
    <property type="project" value="InterPro"/>
</dbReference>
<evidence type="ECO:0000256" key="5">
    <source>
        <dbReference type="ARBA" id="ARBA00023157"/>
    </source>
</evidence>
<keyword evidence="5 8" id="KW-1015">Disulfide bond</keyword>
<accession>A0A364N0V2</accession>
<evidence type="ECO:0000256" key="6">
    <source>
        <dbReference type="PIRSR" id="PIRSR601382-1"/>
    </source>
</evidence>
<dbReference type="FunFam" id="1.50.10.10:FF:000037">
    <property type="entry name" value="alpha-1,2-Mannosidase"/>
    <property type="match status" value="1"/>
</dbReference>
<dbReference type="SUPFAM" id="SSF48225">
    <property type="entry name" value="Seven-hairpin glycosidases"/>
    <property type="match status" value="1"/>
</dbReference>
<keyword evidence="10" id="KW-1133">Transmembrane helix</keyword>
<name>A0A364N0V2_STELY</name>
<sequence>MPRVRTRHVAICVTLLVWVYYFLPGDEAGFLQTLRHGADHGSTATVARYMNDASSLPRIHATPSSFDWSSVNLTYPPSRTPRLPAPFTTRPRIQHAFTSEPRDVRAVQEARRLEVKRVFEKSWSSYRSQAWMKDALKPISGGYVDQFSGWAATLVDSLDTLWMMGLRDDFYEAVGAVATIDFGASTAPTVNTFETCIRYLGGLLAAFDLSGHEVLKTKAIEVGDLLYGAFNTENGMPVDFINFADAKTGGGLIVESQVVSASPGTITLEFSRLSQITGDDKYYAAVSGVMDVFAHDQNATKLPGMWPMYVSMRSKDVVSGYQFSIGGNADSLYEYLPKAHALLGSTDASAAKYEAMSRAFMDTAMQNLFFAPMITGHEDILISGNVDVHAEGPSLDPESEHLSCFIGGLFALGGRLFTNDTYLDTGAKLARGCAYAYRSFESGIMPERFNMVLCPGPNRRKPCAWDEARYATEAASRAQHKPHLPKGFTTAKDPRYILRPEAIESVFILWRITGDPVWRDTAWAMFEAVATATETQFANAAVLDVTVKGADKEDYMESFWLAETLKYFYLCFADPGLVSLDEFVLNTEAHPFRLAMG</sequence>
<protein>
    <recommendedName>
        <fullName evidence="9">alpha-1,2-Mannosidase</fullName>
        <ecNumber evidence="9">3.2.1.-</ecNumber>
    </recommendedName>
</protein>
<keyword evidence="10" id="KW-0472">Membrane</keyword>
<dbReference type="UniPathway" id="UPA00378"/>
<comment type="cofactor">
    <cofactor evidence="1 7">
        <name>Ca(2+)</name>
        <dbReference type="ChEBI" id="CHEBI:29108"/>
    </cofactor>
</comment>
<proteinExistence type="inferred from homology"/>
<feature type="active site" description="Proton donor" evidence="6">
    <location>
        <position position="447"/>
    </location>
</feature>
<keyword evidence="10" id="KW-0812">Transmembrane</keyword>
<dbReference type="InterPro" id="IPR001382">
    <property type="entry name" value="Glyco_hydro_47"/>
</dbReference>
<dbReference type="InterPro" id="IPR050749">
    <property type="entry name" value="Glycosyl_Hydrolase_47"/>
</dbReference>
<dbReference type="Proteomes" id="UP000249619">
    <property type="component" value="Unassembled WGS sequence"/>
</dbReference>
<feature type="transmembrane region" description="Helical" evidence="10">
    <location>
        <begin position="7"/>
        <end position="23"/>
    </location>
</feature>
<comment type="caution">
    <text evidence="11">The sequence shown here is derived from an EMBL/GenBank/DDBJ whole genome shotgun (WGS) entry which is preliminary data.</text>
</comment>
<dbReference type="AlphaFoldDB" id="A0A364N0V2"/>
<dbReference type="EC" id="3.2.1.-" evidence="9"/>
<keyword evidence="9 11" id="KW-0326">Glycosidase</keyword>
<evidence type="ECO:0000256" key="3">
    <source>
        <dbReference type="ARBA" id="ARBA00007658"/>
    </source>
</evidence>
<reference evidence="12" key="1">
    <citation type="submission" date="2018-05" db="EMBL/GenBank/DDBJ databases">
        <title>Draft genome sequence of Stemphylium lycopersici strain CIDEFI 213.</title>
        <authorList>
            <person name="Medina R."/>
            <person name="Franco M.E.E."/>
            <person name="Lucentini C.G."/>
            <person name="Saparrat M.C.N."/>
            <person name="Balatti P.A."/>
        </authorList>
    </citation>
    <scope>NUCLEOTIDE SEQUENCE [LARGE SCALE GENOMIC DNA]</scope>
    <source>
        <strain evidence="12">CIDEFI 213</strain>
    </source>
</reference>
<dbReference type="OrthoDB" id="8118055at2759"/>
<keyword evidence="4 9" id="KW-0378">Hydrolase</keyword>
<feature type="disulfide bond" evidence="8">
    <location>
        <begin position="404"/>
        <end position="433"/>
    </location>
</feature>
<dbReference type="GO" id="GO:0005783">
    <property type="term" value="C:endoplasmic reticulum"/>
    <property type="evidence" value="ECO:0007669"/>
    <property type="project" value="TreeGrafter"/>
</dbReference>
<evidence type="ECO:0000313" key="11">
    <source>
        <dbReference type="EMBL" id="RAR08518.1"/>
    </source>
</evidence>
<feature type="active site" description="Proton donor" evidence="6">
    <location>
        <position position="330"/>
    </location>
</feature>
<dbReference type="GO" id="GO:0005975">
    <property type="term" value="P:carbohydrate metabolic process"/>
    <property type="evidence" value="ECO:0007669"/>
    <property type="project" value="InterPro"/>
</dbReference>
<dbReference type="PANTHER" id="PTHR11742:SF29">
    <property type="entry name" value="ALPHA-1,2-MANNOSIDASE"/>
    <property type="match status" value="1"/>
</dbReference>
<keyword evidence="12" id="KW-1185">Reference proteome</keyword>
<feature type="binding site" evidence="7">
    <location>
        <position position="587"/>
    </location>
    <ligand>
        <name>Ca(2+)</name>
        <dbReference type="ChEBI" id="CHEBI:29108"/>
    </ligand>
</feature>
<evidence type="ECO:0000256" key="10">
    <source>
        <dbReference type="SAM" id="Phobius"/>
    </source>
</evidence>
<feature type="active site" description="Proton donor" evidence="6">
    <location>
        <position position="194"/>
    </location>
</feature>
<feature type="active site" evidence="6">
    <location>
        <position position="501"/>
    </location>
</feature>
<dbReference type="InterPro" id="IPR012341">
    <property type="entry name" value="6hp_glycosidase-like_sf"/>
</dbReference>
<comment type="pathway">
    <text evidence="2">Protein modification; protein glycosylation.</text>
</comment>
<keyword evidence="7" id="KW-0479">Metal-binding</keyword>
<dbReference type="STRING" id="183478.A0A364N0V2"/>
<dbReference type="PANTHER" id="PTHR11742">
    <property type="entry name" value="MANNOSYL-OLIGOSACCHARIDE ALPHA-1,2-MANNOSIDASE-RELATED"/>
    <property type="match status" value="1"/>
</dbReference>
<dbReference type="PRINTS" id="PR00747">
    <property type="entry name" value="GLYHDRLASE47"/>
</dbReference>
<dbReference type="EMBL" id="QGDH01000085">
    <property type="protein sequence ID" value="RAR08518.1"/>
    <property type="molecule type" value="Genomic_DNA"/>
</dbReference>
<dbReference type="InterPro" id="IPR036026">
    <property type="entry name" value="Seven-hairpin_glycosidases"/>
</dbReference>
<dbReference type="GO" id="GO:0036503">
    <property type="term" value="P:ERAD pathway"/>
    <property type="evidence" value="ECO:0007669"/>
    <property type="project" value="UniProtKB-ARBA"/>
</dbReference>